<evidence type="ECO:0008006" key="3">
    <source>
        <dbReference type="Google" id="ProtNLM"/>
    </source>
</evidence>
<dbReference type="InterPro" id="IPR036610">
    <property type="entry name" value="PEBP-like_sf"/>
</dbReference>
<dbReference type="PANTHER" id="PTHR11362:SF82">
    <property type="entry name" value="PHOSPHATIDYLETHANOLAMINE-BINDING PROTEIN 4"/>
    <property type="match status" value="1"/>
</dbReference>
<accession>A0AAF3EFV5</accession>
<dbReference type="PANTHER" id="PTHR11362">
    <property type="entry name" value="PHOSPHATIDYLETHANOLAMINE-BINDING PROTEIN"/>
    <property type="match status" value="1"/>
</dbReference>
<dbReference type="Proteomes" id="UP000887575">
    <property type="component" value="Unassembled WGS sequence"/>
</dbReference>
<dbReference type="SUPFAM" id="SSF49777">
    <property type="entry name" value="PEBP-like"/>
    <property type="match status" value="1"/>
</dbReference>
<dbReference type="WBParaSite" id="MBELARI_LOCUS12851">
    <property type="protein sequence ID" value="MBELARI_LOCUS12851"/>
    <property type="gene ID" value="MBELARI_LOCUS12851"/>
</dbReference>
<reference evidence="2" key="1">
    <citation type="submission" date="2024-02" db="UniProtKB">
        <authorList>
            <consortium name="WormBaseParasite"/>
        </authorList>
    </citation>
    <scope>IDENTIFICATION</scope>
</reference>
<dbReference type="AlphaFoldDB" id="A0AAF3EFV5"/>
<evidence type="ECO:0000313" key="2">
    <source>
        <dbReference type="WBParaSite" id="MBELARI_LOCUS12851"/>
    </source>
</evidence>
<proteinExistence type="predicted"/>
<dbReference type="Pfam" id="PF01161">
    <property type="entry name" value="PBP"/>
    <property type="match status" value="1"/>
</dbReference>
<dbReference type="InterPro" id="IPR035810">
    <property type="entry name" value="PEBP_euk"/>
</dbReference>
<dbReference type="InterPro" id="IPR008914">
    <property type="entry name" value="PEBP"/>
</dbReference>
<keyword evidence="1" id="KW-1185">Reference proteome</keyword>
<protein>
    <recommendedName>
        <fullName evidence="3">Phosphatidylethanolamine-binding protein</fullName>
    </recommendedName>
</protein>
<evidence type="ECO:0000313" key="1">
    <source>
        <dbReference type="Proteomes" id="UP000887575"/>
    </source>
</evidence>
<name>A0AAF3EFV5_9BILA</name>
<dbReference type="CDD" id="cd00866">
    <property type="entry name" value="PEBP_euk"/>
    <property type="match status" value="1"/>
</dbReference>
<dbReference type="Gene3D" id="3.90.280.10">
    <property type="entry name" value="PEBP-like"/>
    <property type="match status" value="1"/>
</dbReference>
<organism evidence="1 2">
    <name type="scientific">Mesorhabditis belari</name>
    <dbReference type="NCBI Taxonomy" id="2138241"/>
    <lineage>
        <taxon>Eukaryota</taxon>
        <taxon>Metazoa</taxon>
        <taxon>Ecdysozoa</taxon>
        <taxon>Nematoda</taxon>
        <taxon>Chromadorea</taxon>
        <taxon>Rhabditida</taxon>
        <taxon>Rhabditina</taxon>
        <taxon>Rhabditomorpha</taxon>
        <taxon>Rhabditoidea</taxon>
        <taxon>Rhabditidae</taxon>
        <taxon>Mesorhabditinae</taxon>
        <taxon>Mesorhabditis</taxon>
    </lineage>
</organism>
<sequence length="202" mass="22633">MDLENFIHDSVVPDVIPIKPKQLILITYPSGVKVQLGNELTPTQVKDKPTATWDAEPNTLYTLIFTDPDAPSRRKGTPGKMFKHWMVVNIPENSLQMGDTTADYIGAGPPEGTGLHRYCFLLYKQCKRLDSGPMVSSESSSGRMRWELAPFVQANHLTLVGGNFYQAQYDEYVITMQKKLFGVFYPIFACLKAIGIVKLLTT</sequence>